<gene>
    <name evidence="3" type="ORF">XAT740_LOCUS52765</name>
</gene>
<dbReference type="PROSITE" id="PS50948">
    <property type="entry name" value="PAN"/>
    <property type="match status" value="1"/>
</dbReference>
<protein>
    <recommendedName>
        <fullName evidence="2">Apple domain-containing protein</fullName>
    </recommendedName>
</protein>
<reference evidence="3" key="1">
    <citation type="submission" date="2021-02" db="EMBL/GenBank/DDBJ databases">
        <authorList>
            <person name="Nowell W R."/>
        </authorList>
    </citation>
    <scope>NUCLEOTIDE SEQUENCE</scope>
</reference>
<accession>A0A816DSA2</accession>
<evidence type="ECO:0000259" key="2">
    <source>
        <dbReference type="PROSITE" id="PS50948"/>
    </source>
</evidence>
<feature type="chain" id="PRO_5032267800" description="Apple domain-containing protein" evidence="1">
    <location>
        <begin position="22"/>
        <end position="99"/>
    </location>
</feature>
<proteinExistence type="predicted"/>
<dbReference type="AlphaFoldDB" id="A0A816DSA2"/>
<comment type="caution">
    <text evidence="3">The sequence shown here is derived from an EMBL/GenBank/DDBJ whole genome shotgun (WGS) entry which is preliminary data.</text>
</comment>
<dbReference type="Proteomes" id="UP000663828">
    <property type="component" value="Unassembled WGS sequence"/>
</dbReference>
<keyword evidence="4" id="KW-1185">Reference proteome</keyword>
<dbReference type="Pfam" id="PF00024">
    <property type="entry name" value="PAN_1"/>
    <property type="match status" value="1"/>
</dbReference>
<keyword evidence="1" id="KW-0732">Signal</keyword>
<evidence type="ECO:0000313" key="4">
    <source>
        <dbReference type="Proteomes" id="UP000663828"/>
    </source>
</evidence>
<dbReference type="InterPro" id="IPR003609">
    <property type="entry name" value="Pan_app"/>
</dbReference>
<feature type="signal peptide" evidence="1">
    <location>
        <begin position="1"/>
        <end position="21"/>
    </location>
</feature>
<feature type="domain" description="Apple" evidence="2">
    <location>
        <begin position="14"/>
        <end position="95"/>
    </location>
</feature>
<dbReference type="EMBL" id="CAJNOR010008800">
    <property type="protein sequence ID" value="CAF1637750.1"/>
    <property type="molecule type" value="Genomic_DNA"/>
</dbReference>
<sequence length="99" mass="10608">MPNITCYLILILGCLVLSVFSGNYTYYNGFAYISSNQTVLGQTLNTCVCQCLLANGCSALTFYNSSGLCTLVTDMNITESEVSLTNGATLLLVNAQLVQ</sequence>
<evidence type="ECO:0000313" key="3">
    <source>
        <dbReference type="EMBL" id="CAF1637750.1"/>
    </source>
</evidence>
<name>A0A816DSA2_ADIRI</name>
<organism evidence="3 4">
    <name type="scientific">Adineta ricciae</name>
    <name type="common">Rotifer</name>
    <dbReference type="NCBI Taxonomy" id="249248"/>
    <lineage>
        <taxon>Eukaryota</taxon>
        <taxon>Metazoa</taxon>
        <taxon>Spiralia</taxon>
        <taxon>Gnathifera</taxon>
        <taxon>Rotifera</taxon>
        <taxon>Eurotatoria</taxon>
        <taxon>Bdelloidea</taxon>
        <taxon>Adinetida</taxon>
        <taxon>Adinetidae</taxon>
        <taxon>Adineta</taxon>
    </lineage>
</organism>
<evidence type="ECO:0000256" key="1">
    <source>
        <dbReference type="SAM" id="SignalP"/>
    </source>
</evidence>